<proteinExistence type="predicted"/>
<sequence length="118" mass="13617">MKTAPAPLTISKCGSFEDIHLPANTHVFENYRKNPLPQNRMIIQFSTFHNRRDALLYVKEISDEKNHSPFSGVRFFITVSRNTSEVKNTITFPESIEGSHPTQYVWAAQKQMCDFLLN</sequence>
<evidence type="ECO:0000313" key="2">
    <source>
        <dbReference type="Proteomes" id="UP000887013"/>
    </source>
</evidence>
<protein>
    <submittedName>
        <fullName evidence="1">Uncharacterized protein</fullName>
    </submittedName>
</protein>
<evidence type="ECO:0000313" key="1">
    <source>
        <dbReference type="EMBL" id="GFU31557.1"/>
    </source>
</evidence>
<organism evidence="1 2">
    <name type="scientific">Nephila pilipes</name>
    <name type="common">Giant wood spider</name>
    <name type="synonym">Nephila maculata</name>
    <dbReference type="NCBI Taxonomy" id="299642"/>
    <lineage>
        <taxon>Eukaryota</taxon>
        <taxon>Metazoa</taxon>
        <taxon>Ecdysozoa</taxon>
        <taxon>Arthropoda</taxon>
        <taxon>Chelicerata</taxon>
        <taxon>Arachnida</taxon>
        <taxon>Araneae</taxon>
        <taxon>Araneomorphae</taxon>
        <taxon>Entelegynae</taxon>
        <taxon>Araneoidea</taxon>
        <taxon>Nephilidae</taxon>
        <taxon>Nephila</taxon>
    </lineage>
</organism>
<gene>
    <name evidence="1" type="ORF">NPIL_409211</name>
</gene>
<comment type="caution">
    <text evidence="1">The sequence shown here is derived from an EMBL/GenBank/DDBJ whole genome shotgun (WGS) entry which is preliminary data.</text>
</comment>
<dbReference type="Proteomes" id="UP000887013">
    <property type="component" value="Unassembled WGS sequence"/>
</dbReference>
<dbReference type="EMBL" id="BMAW01082967">
    <property type="protein sequence ID" value="GFU31557.1"/>
    <property type="molecule type" value="Genomic_DNA"/>
</dbReference>
<accession>A0A8X6QKI0</accession>
<dbReference type="AlphaFoldDB" id="A0A8X6QKI0"/>
<reference evidence="1" key="1">
    <citation type="submission" date="2020-08" db="EMBL/GenBank/DDBJ databases">
        <title>Multicomponent nature underlies the extraordinary mechanical properties of spider dragline silk.</title>
        <authorList>
            <person name="Kono N."/>
            <person name="Nakamura H."/>
            <person name="Mori M."/>
            <person name="Yoshida Y."/>
            <person name="Ohtoshi R."/>
            <person name="Malay A.D."/>
            <person name="Moran D.A.P."/>
            <person name="Tomita M."/>
            <person name="Numata K."/>
            <person name="Arakawa K."/>
        </authorList>
    </citation>
    <scope>NUCLEOTIDE SEQUENCE</scope>
</reference>
<keyword evidence="2" id="KW-1185">Reference proteome</keyword>
<name>A0A8X6QKI0_NEPPI</name>